<dbReference type="Pfam" id="PF00125">
    <property type="entry name" value="Histone"/>
    <property type="match status" value="1"/>
</dbReference>
<name>A0A851TRI8_9AVES</name>
<gene>
    <name evidence="3" type="primary">Hht1</name>
    <name evidence="3" type="ORF">NOTNIG_R14680</name>
</gene>
<dbReference type="Gene3D" id="1.10.20.10">
    <property type="entry name" value="Histone, subunit A"/>
    <property type="match status" value="1"/>
</dbReference>
<dbReference type="SUPFAM" id="SSF47113">
    <property type="entry name" value="Histone-fold"/>
    <property type="match status" value="1"/>
</dbReference>
<evidence type="ECO:0000313" key="4">
    <source>
        <dbReference type="Proteomes" id="UP000661971"/>
    </source>
</evidence>
<dbReference type="GO" id="GO:0000786">
    <property type="term" value="C:nucleosome"/>
    <property type="evidence" value="ECO:0007669"/>
    <property type="project" value="InterPro"/>
</dbReference>
<feature type="non-terminal residue" evidence="3">
    <location>
        <position position="1"/>
    </location>
</feature>
<proteinExistence type="inferred from homology"/>
<dbReference type="SMART" id="SM00428">
    <property type="entry name" value="H3"/>
    <property type="match status" value="1"/>
</dbReference>
<protein>
    <submittedName>
        <fullName evidence="3">H3 protein</fullName>
    </submittedName>
</protein>
<evidence type="ECO:0000259" key="2">
    <source>
        <dbReference type="Pfam" id="PF00125"/>
    </source>
</evidence>
<dbReference type="InterPro" id="IPR007125">
    <property type="entry name" value="H2A/H2B/H3"/>
</dbReference>
<feature type="domain" description="Core Histone H2A/H2B/H3" evidence="2">
    <location>
        <begin position="29"/>
        <end position="89"/>
    </location>
</feature>
<dbReference type="GO" id="GO:0003677">
    <property type="term" value="F:DNA binding"/>
    <property type="evidence" value="ECO:0007669"/>
    <property type="project" value="InterPro"/>
</dbReference>
<comment type="caution">
    <text evidence="3">The sequence shown here is derived from an EMBL/GenBank/DDBJ whole genome shotgun (WGS) entry which is preliminary data.</text>
</comment>
<dbReference type="InterPro" id="IPR009072">
    <property type="entry name" value="Histone-fold"/>
</dbReference>
<reference evidence="4" key="1">
    <citation type="submission" date="2023-07" db="EMBL/GenBank/DDBJ databases">
        <title>Bird 10,000 Genomes (B10K) Project - Family phase.</title>
        <authorList>
            <person name="Zhang G."/>
        </authorList>
    </citation>
    <scope>NUCLEOTIDE SEQUENCE [LARGE SCALE GENOMIC DNA]</scope>
</reference>
<dbReference type="EMBL" id="WBNA01000732">
    <property type="protein sequence ID" value="NXD18292.1"/>
    <property type="molecule type" value="Genomic_DNA"/>
</dbReference>
<evidence type="ECO:0000256" key="1">
    <source>
        <dbReference type="ARBA" id="ARBA00010343"/>
    </source>
</evidence>
<dbReference type="AlphaFoldDB" id="A0A851TRI8"/>
<dbReference type="InterPro" id="IPR000164">
    <property type="entry name" value="Histone_H3/CENP-A"/>
</dbReference>
<dbReference type="GO" id="GO:0046982">
    <property type="term" value="F:protein heterodimerization activity"/>
    <property type="evidence" value="ECO:0007669"/>
    <property type="project" value="InterPro"/>
</dbReference>
<accession>A0A851TRI8</accession>
<sequence length="94" mass="10196">APPAAALQRKLRPFAKRRPRFLPTPELLRLLRGVAGTQKGLAVQAAAVAALRAGCEAHLLALLQDWGQCALHARRAAVRSADVRLVRCLRGERS</sequence>
<evidence type="ECO:0000313" key="3">
    <source>
        <dbReference type="EMBL" id="NXD18292.1"/>
    </source>
</evidence>
<comment type="similarity">
    <text evidence="1">Belongs to the histone H3 family.</text>
</comment>
<organism evidence="3 4">
    <name type="scientific">Nothocercus nigrocapillus</name>
    <dbReference type="NCBI Taxonomy" id="1977171"/>
    <lineage>
        <taxon>Eukaryota</taxon>
        <taxon>Metazoa</taxon>
        <taxon>Chordata</taxon>
        <taxon>Craniata</taxon>
        <taxon>Vertebrata</taxon>
        <taxon>Euteleostomi</taxon>
        <taxon>Archelosauria</taxon>
        <taxon>Archosauria</taxon>
        <taxon>Dinosauria</taxon>
        <taxon>Saurischia</taxon>
        <taxon>Theropoda</taxon>
        <taxon>Coelurosauria</taxon>
        <taxon>Aves</taxon>
        <taxon>Palaeognathae</taxon>
        <taxon>Tinamiformes</taxon>
        <taxon>Tinamidae</taxon>
        <taxon>Nothocercus</taxon>
    </lineage>
</organism>
<keyword evidence="4" id="KW-1185">Reference proteome</keyword>
<dbReference type="Proteomes" id="UP000661971">
    <property type="component" value="Unassembled WGS sequence"/>
</dbReference>
<dbReference type="GO" id="GO:0030527">
    <property type="term" value="F:structural constituent of chromatin"/>
    <property type="evidence" value="ECO:0007669"/>
    <property type="project" value="InterPro"/>
</dbReference>
<feature type="non-terminal residue" evidence="3">
    <location>
        <position position="94"/>
    </location>
</feature>